<organism evidence="1 2">
    <name type="scientific">Lithospermum erythrorhizon</name>
    <name type="common">Purple gromwell</name>
    <name type="synonym">Lithospermum officinale var. erythrorhizon</name>
    <dbReference type="NCBI Taxonomy" id="34254"/>
    <lineage>
        <taxon>Eukaryota</taxon>
        <taxon>Viridiplantae</taxon>
        <taxon>Streptophyta</taxon>
        <taxon>Embryophyta</taxon>
        <taxon>Tracheophyta</taxon>
        <taxon>Spermatophyta</taxon>
        <taxon>Magnoliopsida</taxon>
        <taxon>eudicotyledons</taxon>
        <taxon>Gunneridae</taxon>
        <taxon>Pentapetalae</taxon>
        <taxon>asterids</taxon>
        <taxon>lamiids</taxon>
        <taxon>Boraginales</taxon>
        <taxon>Boraginaceae</taxon>
        <taxon>Boraginoideae</taxon>
        <taxon>Lithospermeae</taxon>
        <taxon>Lithospermum</taxon>
    </lineage>
</organism>
<protein>
    <recommendedName>
        <fullName evidence="3">Reverse transcriptase domain-containing protein</fullName>
    </recommendedName>
</protein>
<keyword evidence="2" id="KW-1185">Reference proteome</keyword>
<evidence type="ECO:0000313" key="2">
    <source>
        <dbReference type="Proteomes" id="UP001454036"/>
    </source>
</evidence>
<gene>
    <name evidence="1" type="ORF">LIER_08424</name>
</gene>
<dbReference type="EMBL" id="BAABME010001361">
    <property type="protein sequence ID" value="GAA0149181.1"/>
    <property type="molecule type" value="Genomic_DNA"/>
</dbReference>
<proteinExistence type="predicted"/>
<reference evidence="1 2" key="1">
    <citation type="submission" date="2024-01" db="EMBL/GenBank/DDBJ databases">
        <title>The complete chloroplast genome sequence of Lithospermum erythrorhizon: insights into the phylogenetic relationship among Boraginaceae species and the maternal lineages of purple gromwells.</title>
        <authorList>
            <person name="Okada T."/>
            <person name="Watanabe K."/>
        </authorList>
    </citation>
    <scope>NUCLEOTIDE SEQUENCE [LARGE SCALE GENOMIC DNA]</scope>
</reference>
<evidence type="ECO:0008006" key="3">
    <source>
        <dbReference type="Google" id="ProtNLM"/>
    </source>
</evidence>
<accession>A0AAV3PEP8</accession>
<evidence type="ECO:0000313" key="1">
    <source>
        <dbReference type="EMBL" id="GAA0149181.1"/>
    </source>
</evidence>
<dbReference type="PANTHER" id="PTHR46890">
    <property type="entry name" value="NON-LTR RETROLELEMENT REVERSE TRANSCRIPTASE-LIKE PROTEIN-RELATED"/>
    <property type="match status" value="1"/>
</dbReference>
<name>A0AAV3PEP8_LITER</name>
<comment type="caution">
    <text evidence="1">The sequence shown here is derived from an EMBL/GenBank/DDBJ whole genome shotgun (WGS) entry which is preliminary data.</text>
</comment>
<dbReference type="InterPro" id="IPR052343">
    <property type="entry name" value="Retrotransposon-Effector_Assoc"/>
</dbReference>
<dbReference type="PANTHER" id="PTHR46890:SF48">
    <property type="entry name" value="RNA-DIRECTED DNA POLYMERASE"/>
    <property type="match status" value="1"/>
</dbReference>
<sequence>MAGSKLPGPDGMPAKFFQHYWITVGDTLCNMVLSFLNDGHFLKKFNFTYITLIPKVDKPISMSQFLPIALCSTAAKVIAKVLAMRLKKFLPSVILDSQSAFVPNRLITDNILLAYEAHHLIKHRKHGNQGLMSIKMDMLKAYDRIE</sequence>
<dbReference type="Proteomes" id="UP001454036">
    <property type="component" value="Unassembled WGS sequence"/>
</dbReference>
<dbReference type="AlphaFoldDB" id="A0AAV3PEP8"/>